<dbReference type="STRING" id="1235802.C823_04666"/>
<dbReference type="Gene3D" id="3.40.50.300">
    <property type="entry name" value="P-loop containing nucleotide triphosphate hydrolases"/>
    <property type="match status" value="1"/>
</dbReference>
<evidence type="ECO:0000313" key="1">
    <source>
        <dbReference type="EMBL" id="EMZ21093.1"/>
    </source>
</evidence>
<dbReference type="Proteomes" id="UP000012589">
    <property type="component" value="Unassembled WGS sequence"/>
</dbReference>
<keyword evidence="2" id="KW-1185">Reference proteome</keyword>
<evidence type="ECO:0000313" key="2">
    <source>
        <dbReference type="Proteomes" id="UP000012589"/>
    </source>
</evidence>
<protein>
    <submittedName>
        <fullName evidence="1">Uncharacterized protein</fullName>
    </submittedName>
</protein>
<dbReference type="OrthoDB" id="2498434at2"/>
<proteinExistence type="predicted"/>
<sequence length="511" mass="58958">MNCGKVVKNISKVKSSTKGKKLSAFEQELIDTIKKINEYKEAAEANIVSILYKVPDAIYDTNLELEEFNNNIWRVYWTIANDIVKLEKKSSLDDITVGLYLEKHSKLRAKYEEYGGYDTIVNAGTYVKEENLYGYIQELRKWNSVIKLAKRGCPVKDRLSEYCDMTAEEIYNEWEAFINDIFVNVDCDVKSYDICDGIYDLIERLDKGVAIGLPYNNMEMMTKETGGQYLGSITLVGGLSNVGKSTFARNATIPTAIKEKERVVAMINEDNLDKWQRELLIFVANNIIKEDLQKHIVRDGHYQEDTKSLLYKAADWLVEQTQNHILTIIPFTQYKTKNAIKIIKKYSSMGVKYFILDTYKLDAGDVSDKSWLEMQQNMVEINDVIKPESKNLHILITFQLAKGSVKQRFYTQDNIGMSKNIIDPASTCIMIRDLYDDEYTGERRELKVYRLEGKNGKTKIPVKLDKDNHYQIGFIIKNREGSANRYQVVFLHDMSRNVMKEIGITNVPVDF</sequence>
<dbReference type="EMBL" id="AQFT01000136">
    <property type="protein sequence ID" value="EMZ21093.1"/>
    <property type="molecule type" value="Genomic_DNA"/>
</dbReference>
<dbReference type="PATRIC" id="fig|1235802.3.peg.4928"/>
<dbReference type="eggNOG" id="COG0305">
    <property type="taxonomic scope" value="Bacteria"/>
</dbReference>
<dbReference type="AlphaFoldDB" id="N2A3R1"/>
<accession>N2A3R1</accession>
<organism evidence="1 2">
    <name type="scientific">Eubacterium plexicaudatum ASF492</name>
    <dbReference type="NCBI Taxonomy" id="1235802"/>
    <lineage>
        <taxon>Bacteria</taxon>
        <taxon>Bacillati</taxon>
        <taxon>Bacillota</taxon>
        <taxon>Clostridia</taxon>
        <taxon>Eubacteriales</taxon>
        <taxon>Eubacteriaceae</taxon>
        <taxon>Eubacterium</taxon>
    </lineage>
</organism>
<name>N2A3R1_9FIRM</name>
<reference evidence="1 2" key="1">
    <citation type="journal article" date="2014" name="Genome Announc.">
        <title>Draft genome sequences of the altered schaedler flora, a defined bacterial community from gnotobiotic mice.</title>
        <authorList>
            <person name="Wannemuehler M.J."/>
            <person name="Overstreet A.M."/>
            <person name="Ward D.V."/>
            <person name="Phillips G.J."/>
        </authorList>
    </citation>
    <scope>NUCLEOTIDE SEQUENCE [LARGE SCALE GENOMIC DNA]</scope>
    <source>
        <strain evidence="1 2">ASF492</strain>
    </source>
</reference>
<dbReference type="InterPro" id="IPR027417">
    <property type="entry name" value="P-loop_NTPase"/>
</dbReference>
<comment type="caution">
    <text evidence="1">The sequence shown here is derived from an EMBL/GenBank/DDBJ whole genome shotgun (WGS) entry which is preliminary data.</text>
</comment>
<dbReference type="HOGENOM" id="CLU_040903_0_0_9"/>
<dbReference type="SUPFAM" id="SSF52540">
    <property type="entry name" value="P-loop containing nucleoside triphosphate hydrolases"/>
    <property type="match status" value="1"/>
</dbReference>
<gene>
    <name evidence="1" type="ORF">C823_04666</name>
</gene>